<dbReference type="AlphaFoldDB" id="A0A391NUT8"/>
<name>A0A391NUT8_9EUKA</name>
<evidence type="ECO:0000256" key="1">
    <source>
        <dbReference type="SAM" id="MobiDB-lite"/>
    </source>
</evidence>
<feature type="non-terminal residue" evidence="2">
    <location>
        <position position="66"/>
    </location>
</feature>
<evidence type="ECO:0000313" key="2">
    <source>
        <dbReference type="EMBL" id="GCA64817.1"/>
    </source>
</evidence>
<organism evidence="2 3">
    <name type="scientific">Kipferlia bialata</name>
    <dbReference type="NCBI Taxonomy" id="797122"/>
    <lineage>
        <taxon>Eukaryota</taxon>
        <taxon>Metamonada</taxon>
        <taxon>Carpediemonas-like organisms</taxon>
        <taxon>Kipferlia</taxon>
    </lineage>
</organism>
<protein>
    <submittedName>
        <fullName evidence="2">Uncharacterized protein</fullName>
    </submittedName>
</protein>
<dbReference type="Proteomes" id="UP000265618">
    <property type="component" value="Unassembled WGS sequence"/>
</dbReference>
<comment type="caution">
    <text evidence="2">The sequence shown here is derived from an EMBL/GenBank/DDBJ whole genome shotgun (WGS) entry which is preliminary data.</text>
</comment>
<reference evidence="2 3" key="1">
    <citation type="journal article" date="2018" name="PLoS ONE">
        <title>The draft genome of Kipferlia bialata reveals reductive genome evolution in fornicate parasites.</title>
        <authorList>
            <person name="Tanifuji G."/>
            <person name="Takabayashi S."/>
            <person name="Kume K."/>
            <person name="Takagi M."/>
            <person name="Nakayama T."/>
            <person name="Kamikawa R."/>
            <person name="Inagaki Y."/>
            <person name="Hashimoto T."/>
        </authorList>
    </citation>
    <scope>NUCLEOTIDE SEQUENCE [LARGE SCALE GENOMIC DNA]</scope>
    <source>
        <strain evidence="2">NY0173</strain>
    </source>
</reference>
<accession>A0A391NUT8</accession>
<feature type="non-terminal residue" evidence="2">
    <location>
        <position position="1"/>
    </location>
</feature>
<keyword evidence="3" id="KW-1185">Reference proteome</keyword>
<gene>
    <name evidence="2" type="ORF">KIPB_015461</name>
</gene>
<proteinExistence type="predicted"/>
<dbReference type="EMBL" id="BDIP01008683">
    <property type="protein sequence ID" value="GCA64817.1"/>
    <property type="molecule type" value="Genomic_DNA"/>
</dbReference>
<feature type="region of interest" description="Disordered" evidence="1">
    <location>
        <begin position="16"/>
        <end position="49"/>
    </location>
</feature>
<sequence>LEREKEALAEQNVALEAQLQQMRERESGTEPARERERERDREEDVKRELRMQVTTLADRVATLESE</sequence>
<feature type="compositionally biased region" description="Basic and acidic residues" evidence="1">
    <location>
        <begin position="22"/>
        <end position="49"/>
    </location>
</feature>
<evidence type="ECO:0000313" key="3">
    <source>
        <dbReference type="Proteomes" id="UP000265618"/>
    </source>
</evidence>